<dbReference type="Gene3D" id="3.10.105.10">
    <property type="entry name" value="Dipeptide-binding Protein, Domain 3"/>
    <property type="match status" value="1"/>
</dbReference>
<dbReference type="EMBL" id="CP042912">
    <property type="protein sequence ID" value="QEG20632.1"/>
    <property type="molecule type" value="Genomic_DNA"/>
</dbReference>
<dbReference type="STRING" id="980251.GCA_001642875_02333"/>
<reference evidence="3 4" key="1">
    <citation type="submission" date="2019-08" db="EMBL/GenBank/DDBJ databases">
        <title>Deep-cultivation of Planctomycetes and their phenomic and genomic characterization uncovers novel biology.</title>
        <authorList>
            <person name="Wiegand S."/>
            <person name="Jogler M."/>
            <person name="Boedeker C."/>
            <person name="Pinto D."/>
            <person name="Vollmers J."/>
            <person name="Rivas-Marin E."/>
            <person name="Kohn T."/>
            <person name="Peeters S.H."/>
            <person name="Heuer A."/>
            <person name="Rast P."/>
            <person name="Oberbeckmann S."/>
            <person name="Bunk B."/>
            <person name="Jeske O."/>
            <person name="Meyerdierks A."/>
            <person name="Storesund J.E."/>
            <person name="Kallscheuer N."/>
            <person name="Luecker S."/>
            <person name="Lage O.M."/>
            <person name="Pohl T."/>
            <person name="Merkel B.J."/>
            <person name="Hornburger P."/>
            <person name="Mueller R.-W."/>
            <person name="Bruemmer F."/>
            <person name="Labrenz M."/>
            <person name="Spormann A.M."/>
            <person name="Op den Camp H."/>
            <person name="Overmann J."/>
            <person name="Amann R."/>
            <person name="Jetten M.S.M."/>
            <person name="Mascher T."/>
            <person name="Medema M.H."/>
            <person name="Devos D.P."/>
            <person name="Kaster A.-K."/>
            <person name="Ovreas L."/>
            <person name="Rohde M."/>
            <person name="Galperin M.Y."/>
            <person name="Jogler C."/>
        </authorList>
    </citation>
    <scope>NUCLEOTIDE SEQUENCE [LARGE SCALE GENOMIC DNA]</scope>
    <source>
        <strain evidence="3 4">FC18</strain>
    </source>
</reference>
<dbReference type="GO" id="GO:0015833">
    <property type="term" value="P:peptide transport"/>
    <property type="evidence" value="ECO:0007669"/>
    <property type="project" value="TreeGrafter"/>
</dbReference>
<evidence type="ECO:0000256" key="1">
    <source>
        <dbReference type="SAM" id="Phobius"/>
    </source>
</evidence>
<feature type="domain" description="Solute-binding protein family 5" evidence="2">
    <location>
        <begin position="395"/>
        <end position="689"/>
    </location>
</feature>
<accession>A0A5B9P6K1</accession>
<dbReference type="InterPro" id="IPR039424">
    <property type="entry name" value="SBP_5"/>
</dbReference>
<name>A0A5B9P6K1_9BACT</name>
<organism evidence="3 4">
    <name type="scientific">Mariniblastus fucicola</name>
    <dbReference type="NCBI Taxonomy" id="980251"/>
    <lineage>
        <taxon>Bacteria</taxon>
        <taxon>Pseudomonadati</taxon>
        <taxon>Planctomycetota</taxon>
        <taxon>Planctomycetia</taxon>
        <taxon>Pirellulales</taxon>
        <taxon>Pirellulaceae</taxon>
        <taxon>Mariniblastus</taxon>
    </lineage>
</organism>
<dbReference type="GO" id="GO:1904680">
    <property type="term" value="F:peptide transmembrane transporter activity"/>
    <property type="evidence" value="ECO:0007669"/>
    <property type="project" value="TreeGrafter"/>
</dbReference>
<evidence type="ECO:0000259" key="2">
    <source>
        <dbReference type="Pfam" id="PF00496"/>
    </source>
</evidence>
<dbReference type="Proteomes" id="UP000322214">
    <property type="component" value="Chromosome"/>
</dbReference>
<dbReference type="Gene3D" id="3.90.76.10">
    <property type="entry name" value="Dipeptide-binding Protein, Domain 1"/>
    <property type="match status" value="1"/>
</dbReference>
<evidence type="ECO:0000313" key="3">
    <source>
        <dbReference type="EMBL" id="QEG20632.1"/>
    </source>
</evidence>
<dbReference type="OrthoDB" id="281192at2"/>
<dbReference type="PANTHER" id="PTHR30290:SF83">
    <property type="entry name" value="ABC TRANSPORTER SUBSTRATE-BINDING PROTEIN"/>
    <property type="match status" value="1"/>
</dbReference>
<evidence type="ECO:0000313" key="4">
    <source>
        <dbReference type="Proteomes" id="UP000322214"/>
    </source>
</evidence>
<dbReference type="Gene3D" id="3.40.190.10">
    <property type="entry name" value="Periplasmic binding protein-like II"/>
    <property type="match status" value="1"/>
</dbReference>
<dbReference type="Pfam" id="PF00496">
    <property type="entry name" value="SBP_bac_5"/>
    <property type="match status" value="1"/>
</dbReference>
<feature type="transmembrane region" description="Helical" evidence="1">
    <location>
        <begin position="12"/>
        <end position="35"/>
    </location>
</feature>
<dbReference type="PANTHER" id="PTHR30290">
    <property type="entry name" value="PERIPLASMIC BINDING COMPONENT OF ABC TRANSPORTER"/>
    <property type="match status" value="1"/>
</dbReference>
<dbReference type="RefSeq" id="WP_075084758.1">
    <property type="nucleotide sequence ID" value="NZ_CP042912.1"/>
</dbReference>
<dbReference type="AlphaFoldDB" id="A0A5B9P6K1"/>
<dbReference type="KEGG" id="mff:MFFC18_04820"/>
<dbReference type="InterPro" id="IPR000914">
    <property type="entry name" value="SBP_5_dom"/>
</dbReference>
<keyword evidence="1" id="KW-0472">Membrane</keyword>
<gene>
    <name evidence="3" type="ORF">MFFC18_04820</name>
</gene>
<keyword evidence="1" id="KW-1133">Transmembrane helix</keyword>
<keyword evidence="1" id="KW-0812">Transmembrane</keyword>
<proteinExistence type="predicted"/>
<sequence length="798" mass="90448" precursor="true">MKLTLENESGLLRRFIVAAVVVCTFGGISPVGGFLSGDDASLQAQVIEKDGDWPSPLMDEEPFDVLYLDDRSDNAIIKIVPVENLDLPFPEEGNLRFEYREDSEFVLQVPYRHIESYVTFNELLLEEAEDFLRDNQYAPALRNLLYAYDHGAANDPDVRRRLQSCLFKDAVANYSDGNYELALSIFEDLYRKDPDFRVPGINASLKKTIQSCYDGMLEKRFERGDAEYIKSALDGIEKQYGEVMEDFVASWRQKFLDKAKQVLRDARKAAAEGDGRQAHYLSRLAERIQPGMKETRDVQVEITKQYPLIIVAVNQPAGDANPNRLDHWGSRRVGRLTQRTMIELTGLSDEGGRYQFLNGRFERTDDLGMEYAFIFDEKPDPLLPYSSPNQVASRLLDHANSYSPNYLPAWAKILGSVSVDGADRVAIQLRRPFVRPSALARFQYANREEDGQPIQDGVYAMTSKRGKEATFEFNERYPRESQKQYPVVIEEYYRASSDAVDALIRGEVDIVDRPALSDIPKLRKAPGIEVRAYAIPTVHFLVPKVRGEYEGSVQLIRALSTGINREGIVNDVFGGEDIDGCEPLSGPFPIGSDEYDQVSYGYDMKVKSLPYQQRLSMVLSHMANTTKTKKFPKGRSAPPTIVLAHPSGSLATAACEKIKQSWEESGIATTLRPLAKEISFPEDDNWDMLYVEAAIEEPLTDATRIMGTYGIAKDVSSPVDQSLQKLGYAESWQDASRTLRRIHRQVSNDLSIIPMYQIKEHFAFRKNVYGLGRDLIHLYQNIRRWRIEGYASEQKEAK</sequence>
<protein>
    <submittedName>
        <fullName evidence="3">Bacterial extracellular solute-binding protein, family 5 Middle</fullName>
    </submittedName>
</protein>
<keyword evidence="4" id="KW-1185">Reference proteome</keyword>
<dbReference type="SUPFAM" id="SSF53850">
    <property type="entry name" value="Periplasmic binding protein-like II"/>
    <property type="match status" value="1"/>
</dbReference>